<dbReference type="PANTHER" id="PTHR40940:SF1">
    <property type="entry name" value="PROTEIN BATD"/>
    <property type="match status" value="1"/>
</dbReference>
<evidence type="ECO:0000313" key="1">
    <source>
        <dbReference type="EMBL" id="SDQ84993.1"/>
    </source>
</evidence>
<protein>
    <submittedName>
        <fullName evidence="1">Oxygen tolerance</fullName>
    </submittedName>
</protein>
<reference evidence="2" key="1">
    <citation type="submission" date="2016-10" db="EMBL/GenBank/DDBJ databases">
        <authorList>
            <person name="Varghese N."/>
            <person name="Submissions S."/>
        </authorList>
    </citation>
    <scope>NUCLEOTIDE SEQUENCE [LARGE SCALE GENOMIC DNA]</scope>
    <source>
        <strain evidence="2">BS3775</strain>
    </source>
</reference>
<proteinExistence type="predicted"/>
<dbReference type="EMBL" id="FNKJ01000003">
    <property type="protein sequence ID" value="SDQ84993.1"/>
    <property type="molecule type" value="Genomic_DNA"/>
</dbReference>
<dbReference type="Proteomes" id="UP000199570">
    <property type="component" value="Unassembled WGS sequence"/>
</dbReference>
<dbReference type="AlphaFoldDB" id="A0A1H1E8H7"/>
<name>A0A1H1E8H7_9PSED</name>
<sequence>MISLRDPVTPIAGKPAPTGIVAVPKRHERRATSGSGLAREGSCPGNTILGTLLLCLISTTALAAEPELRVQTSLQPADTAMVGSLVELHLDILTDTWFTNAPTLPEFTLPGALVMPPDGHAEHLNQTLDGQSFNGMRYSYLITPNVAQGFDIPALSVRATPGQASVELSAQSQPLHFTAAQPAGFAPGEPVLVAQGLRFTQQIINSATPLKVGDSVTRQLTLQADGALAMSLPTPSLGDVTGLSRYAKNPQVATLDDGRGHFTGGQRIDSVTYRIDTEGPHTLPAIKLKWWDASSQQTRTAQVPAVNFDAAANSAYRPVFSISEDLKQLGQPHRLHLSGFAFSLLALLSSVALLAWFARPFVHRAYLRAKARRQARHSAWMASADYAWRQIPVQLEAEPPQLSALYLWTRRSQTGLKLTGFGPRLQAFLRACYGREPTKDQALHQLKESLTTLHSQAEHNKESVAPALRPLNPGHEKEFP</sequence>
<evidence type="ECO:0000313" key="2">
    <source>
        <dbReference type="Proteomes" id="UP000199570"/>
    </source>
</evidence>
<keyword evidence="2" id="KW-1185">Reference proteome</keyword>
<dbReference type="PANTHER" id="PTHR40940">
    <property type="entry name" value="PROTEIN BATD-RELATED"/>
    <property type="match status" value="1"/>
</dbReference>
<accession>A0A1H1E8H7</accession>
<gene>
    <name evidence="1" type="ORF">SAMN04490195_2081</name>
</gene>
<dbReference type="InterPro" id="IPR025738">
    <property type="entry name" value="BatD"/>
</dbReference>
<dbReference type="OrthoDB" id="5293418at2"/>
<dbReference type="RefSeq" id="WP_090321001.1">
    <property type="nucleotide sequence ID" value="NZ_FNKJ01000003.1"/>
</dbReference>
<organism evidence="1 2">
    <name type="scientific">Pseudomonas moorei</name>
    <dbReference type="NCBI Taxonomy" id="395599"/>
    <lineage>
        <taxon>Bacteria</taxon>
        <taxon>Pseudomonadati</taxon>
        <taxon>Pseudomonadota</taxon>
        <taxon>Gammaproteobacteria</taxon>
        <taxon>Pseudomonadales</taxon>
        <taxon>Pseudomonadaceae</taxon>
        <taxon>Pseudomonas</taxon>
    </lineage>
</organism>